<dbReference type="AlphaFoldDB" id="A0A4S3KKF6"/>
<name>A0A4S3KKF6_9GAMM</name>
<protein>
    <submittedName>
        <fullName evidence="1">Uncharacterized protein</fullName>
    </submittedName>
</protein>
<sequence length="738" mass="77803">MQNIIIADDVQQHHQQIISSDAAAARVVSELRDYAARHAAAVSPERADAGDDGEVGAAVRRVAALGAEITTGVGKTRALAELGAQAEALDIDLLILTRTLELRDDIDAAIRDAGGEAARYIARQSADAVQEAPELSPWLCHRAGEVERAGERNHRPAVSVCRECPHGRIVDYAAGGARAERAAAWFKAKDLLIQQFVASPCHFLYQGLPAVKSARVVVAQQGAMSDSLAMRVLPDGSKRQRLVVVDEAVPLGKLVSARVGDIDQWLANIAALRSRGAEYVRRWADVPSRADECAAWAGIIDLCGIADGVFRCAIAAIAQRQLPAAGTLVALLARAKLADQVAAGVARWERIALDASGDALSWSMPLRALVALAASLRDGVARVSAAGITFYEPAVVLEWARKRGSTIYLDATLPATLRAIIERQGGNVVRVVAHQRVQVSRIVGPSYARGLAGREGFPAYARACWRDYCAAAAQSSGGAWAHLVHLAHVVHAGADAMGIDVAAARAAGQTNSEIAAQCAAQFATQTGAAIGWWGRHERGHNDWCGRSVRIFGLPLLGLVADEASSDGAEGSMVAEWALARAAAITAGCDAAEWPEAVGEFDAVKGRPPLPVDARVRAWLIDRYAGDLIQAIGRARAARTAHTVRIELWGGIDDPAIDQALMRHGLEVESRWPNEVHNTARGRPALGGAEAIAVAIAAVQVDGGRVSVRGVLAALHEAGHGARREAVVTAVRAANSGGP</sequence>
<accession>A0A4S3KKF6</accession>
<gene>
    <name evidence="1" type="ORF">B1806_11265</name>
</gene>
<evidence type="ECO:0000313" key="1">
    <source>
        <dbReference type="EMBL" id="THD09303.1"/>
    </source>
</evidence>
<comment type="caution">
    <text evidence="1">The sequence shown here is derived from an EMBL/GenBank/DDBJ whole genome shotgun (WGS) entry which is preliminary data.</text>
</comment>
<organism evidence="1 2">
    <name type="scientific">Metallibacterium scheffleri</name>
    <dbReference type="NCBI Taxonomy" id="993689"/>
    <lineage>
        <taxon>Bacteria</taxon>
        <taxon>Pseudomonadati</taxon>
        <taxon>Pseudomonadota</taxon>
        <taxon>Gammaproteobacteria</taxon>
        <taxon>Lysobacterales</taxon>
        <taxon>Rhodanobacteraceae</taxon>
        <taxon>Metallibacterium</taxon>
    </lineage>
</organism>
<dbReference type="STRING" id="993689.GCA_002077135_02382"/>
<dbReference type="EMBL" id="MWQO01000040">
    <property type="protein sequence ID" value="THD09303.1"/>
    <property type="molecule type" value="Genomic_DNA"/>
</dbReference>
<dbReference type="Proteomes" id="UP000307749">
    <property type="component" value="Unassembled WGS sequence"/>
</dbReference>
<evidence type="ECO:0000313" key="2">
    <source>
        <dbReference type="Proteomes" id="UP000307749"/>
    </source>
</evidence>
<proteinExistence type="predicted"/>
<keyword evidence="2" id="KW-1185">Reference proteome</keyword>
<reference evidence="1 2" key="1">
    <citation type="submission" date="2017-02" db="EMBL/GenBank/DDBJ databases">
        <title>Whole genome sequencing of Metallibacterium scheffleri DSM 24874 (T).</title>
        <authorList>
            <person name="Kumar S."/>
            <person name="Patil P."/>
            <person name="Patil P.B."/>
        </authorList>
    </citation>
    <scope>NUCLEOTIDE SEQUENCE [LARGE SCALE GENOMIC DNA]</scope>
    <source>
        <strain evidence="1 2">DSM 24874</strain>
    </source>
</reference>